<organism evidence="1 2">
    <name type="scientific">Caerostris extrusa</name>
    <name type="common">Bark spider</name>
    <name type="synonym">Caerostris bankana</name>
    <dbReference type="NCBI Taxonomy" id="172846"/>
    <lineage>
        <taxon>Eukaryota</taxon>
        <taxon>Metazoa</taxon>
        <taxon>Ecdysozoa</taxon>
        <taxon>Arthropoda</taxon>
        <taxon>Chelicerata</taxon>
        <taxon>Arachnida</taxon>
        <taxon>Araneae</taxon>
        <taxon>Araneomorphae</taxon>
        <taxon>Entelegynae</taxon>
        <taxon>Araneoidea</taxon>
        <taxon>Araneidae</taxon>
        <taxon>Caerostris</taxon>
    </lineage>
</organism>
<evidence type="ECO:0000313" key="2">
    <source>
        <dbReference type="Proteomes" id="UP001054945"/>
    </source>
</evidence>
<name>A0AAV4X6L1_CAEEX</name>
<proteinExistence type="predicted"/>
<protein>
    <submittedName>
        <fullName evidence="1">Uncharacterized protein</fullName>
    </submittedName>
</protein>
<dbReference type="EMBL" id="BPLR01017360">
    <property type="protein sequence ID" value="GIY90906.1"/>
    <property type="molecule type" value="Genomic_DNA"/>
</dbReference>
<evidence type="ECO:0000313" key="1">
    <source>
        <dbReference type="EMBL" id="GIY90906.1"/>
    </source>
</evidence>
<dbReference type="AlphaFoldDB" id="A0AAV4X6L1"/>
<accession>A0AAV4X6L1</accession>
<gene>
    <name evidence="1" type="ORF">CEXT_802621</name>
</gene>
<comment type="caution">
    <text evidence="1">The sequence shown here is derived from an EMBL/GenBank/DDBJ whole genome shotgun (WGS) entry which is preliminary data.</text>
</comment>
<dbReference type="Proteomes" id="UP001054945">
    <property type="component" value="Unassembled WGS sequence"/>
</dbReference>
<reference evidence="1 2" key="1">
    <citation type="submission" date="2021-06" db="EMBL/GenBank/DDBJ databases">
        <title>Caerostris extrusa draft genome.</title>
        <authorList>
            <person name="Kono N."/>
            <person name="Arakawa K."/>
        </authorList>
    </citation>
    <scope>NUCLEOTIDE SEQUENCE [LARGE SCALE GENOMIC DNA]</scope>
</reference>
<sequence>MLGQSFANHRPGGRRRYTKLTPHYLFSNFLKTKKKKCVQPKLNKKKSNQNKSIKKAYALAERIHIPANRTGRKLFGGLRNIPSKLVIFHILVARIPTLYYVDEISARSCYEGMLQLNSKILARLHILMTNMTGVVTKMEPPSIHNR</sequence>
<keyword evidence="2" id="KW-1185">Reference proteome</keyword>